<feature type="transmembrane region" description="Helical" evidence="1">
    <location>
        <begin position="111"/>
        <end position="131"/>
    </location>
</feature>
<dbReference type="Proteomes" id="UP000722791">
    <property type="component" value="Unassembled WGS sequence"/>
</dbReference>
<reference evidence="2" key="1">
    <citation type="journal article" date="2021" name="Proc. Natl. Acad. Sci. U.S.A.">
        <title>Three genomes in the algal genus Volvox reveal the fate of a haploid sex-determining region after a transition to homothallism.</title>
        <authorList>
            <person name="Yamamoto K."/>
            <person name="Hamaji T."/>
            <person name="Kawai-Toyooka H."/>
            <person name="Matsuzaki R."/>
            <person name="Takahashi F."/>
            <person name="Nishimura Y."/>
            <person name="Kawachi M."/>
            <person name="Noguchi H."/>
            <person name="Minakuchi Y."/>
            <person name="Umen J.G."/>
            <person name="Toyoda A."/>
            <person name="Nozaki H."/>
        </authorList>
    </citation>
    <scope>NUCLEOTIDE SEQUENCE</scope>
    <source>
        <strain evidence="2">NIES-3785</strain>
    </source>
</reference>
<evidence type="ECO:0000313" key="3">
    <source>
        <dbReference type="Proteomes" id="UP000722791"/>
    </source>
</evidence>
<feature type="transmembrane region" description="Helical" evidence="1">
    <location>
        <begin position="143"/>
        <end position="163"/>
    </location>
</feature>
<organism evidence="2 3">
    <name type="scientific">Volvox reticuliferus</name>
    <dbReference type="NCBI Taxonomy" id="1737510"/>
    <lineage>
        <taxon>Eukaryota</taxon>
        <taxon>Viridiplantae</taxon>
        <taxon>Chlorophyta</taxon>
        <taxon>core chlorophytes</taxon>
        <taxon>Chlorophyceae</taxon>
        <taxon>CS clade</taxon>
        <taxon>Chlamydomonadales</taxon>
        <taxon>Volvocaceae</taxon>
        <taxon>Volvox</taxon>
    </lineage>
</organism>
<name>A0A8J4LST5_9CHLO</name>
<dbReference type="PANTHER" id="PTHR35473:SF3">
    <property type="entry name" value="1-ACYL-SN-GLYCEROL-3-PHOSPHATE ACYLTRANSFERASE"/>
    <property type="match status" value="1"/>
</dbReference>
<gene>
    <name evidence="2" type="ORF">Vretimale_12218</name>
</gene>
<accession>A0A8J4LST5</accession>
<evidence type="ECO:0008006" key="4">
    <source>
        <dbReference type="Google" id="ProtNLM"/>
    </source>
</evidence>
<proteinExistence type="predicted"/>
<keyword evidence="1" id="KW-0472">Membrane</keyword>
<dbReference type="InterPro" id="IPR021995">
    <property type="entry name" value="DUF3593"/>
</dbReference>
<dbReference type="PANTHER" id="PTHR35473">
    <property type="entry name" value="1-ACYL-SN-GLYCEROL-3-PHOSPHATE ACYLTRANSFERASE"/>
    <property type="match status" value="1"/>
</dbReference>
<dbReference type="Pfam" id="PF12159">
    <property type="entry name" value="DUF3593"/>
    <property type="match status" value="1"/>
</dbReference>
<comment type="caution">
    <text evidence="2">The sequence shown here is derived from an EMBL/GenBank/DDBJ whole genome shotgun (WGS) entry which is preliminary data.</text>
</comment>
<evidence type="ECO:0000256" key="1">
    <source>
        <dbReference type="SAM" id="Phobius"/>
    </source>
</evidence>
<evidence type="ECO:0000313" key="2">
    <source>
        <dbReference type="EMBL" id="GIM08144.1"/>
    </source>
</evidence>
<feature type="transmembrane region" description="Helical" evidence="1">
    <location>
        <begin position="80"/>
        <end position="99"/>
    </location>
</feature>
<keyword evidence="1" id="KW-0812">Transmembrane</keyword>
<dbReference type="AlphaFoldDB" id="A0A8J4LST5"/>
<sequence>MPNLSLGSQSSGCAVRLERGRKLHLKSAGLRCSKMRLGLMPGGPQPPLQGKNGLAHRMPMATQVFPFDQAWAPAVDATSLAPQLFAMSLFPYLCFLFFLTKSGKTPRLTLMGFYFLLVFVGATIPAGIYAKSHYGTSLANVDWLHGAAESLLTITNLLIVLGLRHGVREAEAAKEAASTAGSLRRHSEAPGRMRSLTGRRRASLVMLPRVDDADVTQTDFCPLAANVKETRVFRLSSTAGGGNDAVLLLNLR</sequence>
<keyword evidence="1" id="KW-1133">Transmembrane helix</keyword>
<protein>
    <recommendedName>
        <fullName evidence="4">DUF3593 domain-containing protein</fullName>
    </recommendedName>
</protein>
<dbReference type="EMBL" id="BNCQ01000027">
    <property type="protein sequence ID" value="GIM08144.1"/>
    <property type="molecule type" value="Genomic_DNA"/>
</dbReference>